<evidence type="ECO:0000313" key="4">
    <source>
        <dbReference type="Proteomes" id="UP001500742"/>
    </source>
</evidence>
<keyword evidence="4" id="KW-1185">Reference proteome</keyword>
<proteinExistence type="inferred from homology"/>
<evidence type="ECO:0000256" key="1">
    <source>
        <dbReference type="ARBA" id="ARBA00006484"/>
    </source>
</evidence>
<comment type="caution">
    <text evidence="3">The sequence shown here is derived from an EMBL/GenBank/DDBJ whole genome shotgun (WGS) entry which is preliminary data.</text>
</comment>
<dbReference type="RefSeq" id="WP_259091486.1">
    <property type="nucleotide sequence ID" value="NZ_BAAAZC010000007.1"/>
</dbReference>
<name>A0ABP7PB42_9SPHI</name>
<dbReference type="InterPro" id="IPR036291">
    <property type="entry name" value="NAD(P)-bd_dom_sf"/>
</dbReference>
<reference evidence="4" key="1">
    <citation type="journal article" date="2019" name="Int. J. Syst. Evol. Microbiol.">
        <title>The Global Catalogue of Microorganisms (GCM) 10K type strain sequencing project: providing services to taxonomists for standard genome sequencing and annotation.</title>
        <authorList>
            <consortium name="The Broad Institute Genomics Platform"/>
            <consortium name="The Broad Institute Genome Sequencing Center for Infectious Disease"/>
            <person name="Wu L."/>
            <person name="Ma J."/>
        </authorList>
    </citation>
    <scope>NUCLEOTIDE SEQUENCE [LARGE SCALE GENOMIC DNA]</scope>
    <source>
        <strain evidence="4">JCM 16601</strain>
    </source>
</reference>
<sequence length="260" mass="28403">MTPKAAAAKAAAETNRYSYIETMKKAIVVGATSGIGKELAILLANNNYQVGITGRRSELLAELQELKPGKFVASVFDVTDINTMPQNLTKLVNELGGLDLLIISSGTGDLNPSLDPQIENQTNAVNVTGFTAVADWAFNFFEQQKSGHLAAITSIAGLRGGRHAPAYNASKAYQINYLQGLRQKAVNLKLPIFITDARPGFVDTPMAKGEGLFWVASPKKAALQIYRAIESKCKVVYITKRWRLIAFIIKHLPGFLYNRM</sequence>
<keyword evidence="2" id="KW-0560">Oxidoreductase</keyword>
<organism evidence="3 4">
    <name type="scientific">Mucilaginibacter dorajii</name>
    <dbReference type="NCBI Taxonomy" id="692994"/>
    <lineage>
        <taxon>Bacteria</taxon>
        <taxon>Pseudomonadati</taxon>
        <taxon>Bacteroidota</taxon>
        <taxon>Sphingobacteriia</taxon>
        <taxon>Sphingobacteriales</taxon>
        <taxon>Sphingobacteriaceae</taxon>
        <taxon>Mucilaginibacter</taxon>
    </lineage>
</organism>
<gene>
    <name evidence="3" type="ORF">GCM10022210_08240</name>
</gene>
<comment type="similarity">
    <text evidence="1">Belongs to the short-chain dehydrogenases/reductases (SDR) family.</text>
</comment>
<accession>A0ABP7PB42</accession>
<dbReference type="EMBL" id="BAAAZC010000007">
    <property type="protein sequence ID" value="GAA3962675.1"/>
    <property type="molecule type" value="Genomic_DNA"/>
</dbReference>
<dbReference type="PANTHER" id="PTHR44196:SF3">
    <property type="entry name" value="SHORT CHAIN DEHYDROGENASE FAMILY PROTEIN"/>
    <property type="match status" value="1"/>
</dbReference>
<dbReference type="SUPFAM" id="SSF51735">
    <property type="entry name" value="NAD(P)-binding Rossmann-fold domains"/>
    <property type="match status" value="1"/>
</dbReference>
<protein>
    <submittedName>
        <fullName evidence="3">SDR family NAD(P)-dependent oxidoreductase</fullName>
    </submittedName>
</protein>
<dbReference type="InterPro" id="IPR002347">
    <property type="entry name" value="SDR_fam"/>
</dbReference>
<dbReference type="PRINTS" id="PR00081">
    <property type="entry name" value="GDHRDH"/>
</dbReference>
<dbReference type="Gene3D" id="3.40.50.720">
    <property type="entry name" value="NAD(P)-binding Rossmann-like Domain"/>
    <property type="match status" value="1"/>
</dbReference>
<dbReference type="Proteomes" id="UP001500742">
    <property type="component" value="Unassembled WGS sequence"/>
</dbReference>
<dbReference type="PANTHER" id="PTHR44196">
    <property type="entry name" value="DEHYDROGENASE/REDUCTASE SDR FAMILY MEMBER 7B"/>
    <property type="match status" value="1"/>
</dbReference>
<dbReference type="Pfam" id="PF00106">
    <property type="entry name" value="adh_short"/>
    <property type="match status" value="1"/>
</dbReference>
<evidence type="ECO:0000256" key="2">
    <source>
        <dbReference type="ARBA" id="ARBA00023002"/>
    </source>
</evidence>
<evidence type="ECO:0000313" key="3">
    <source>
        <dbReference type="EMBL" id="GAA3962675.1"/>
    </source>
</evidence>